<dbReference type="Pfam" id="PF05729">
    <property type="entry name" value="NACHT"/>
    <property type="match status" value="1"/>
</dbReference>
<reference evidence="2 3" key="1">
    <citation type="submission" date="2019-08" db="EMBL/GenBank/DDBJ databases">
        <authorList>
            <person name="Peeters C."/>
        </authorList>
    </citation>
    <scope>NUCLEOTIDE SEQUENCE [LARGE SCALE GENOMIC DNA]</scope>
    <source>
        <strain evidence="2 3">LMG 31117</strain>
    </source>
</reference>
<name>A0A5E5A3X7_9BURK</name>
<evidence type="ECO:0000313" key="3">
    <source>
        <dbReference type="Proteomes" id="UP000383122"/>
    </source>
</evidence>
<proteinExistence type="predicted"/>
<dbReference type="SUPFAM" id="SSF52540">
    <property type="entry name" value="P-loop containing nucleoside triphosphate hydrolases"/>
    <property type="match status" value="1"/>
</dbReference>
<protein>
    <recommendedName>
        <fullName evidence="1">NACHT domain-containing protein</fullName>
    </recommendedName>
</protein>
<gene>
    <name evidence="2" type="ORF">PAN31117_02747</name>
</gene>
<dbReference type="RefSeq" id="WP_150738649.1">
    <property type="nucleotide sequence ID" value="NZ_CABPSP010000007.1"/>
</dbReference>
<dbReference type="InterPro" id="IPR027417">
    <property type="entry name" value="P-loop_NTPase"/>
</dbReference>
<dbReference type="Proteomes" id="UP000383122">
    <property type="component" value="Unassembled WGS sequence"/>
</dbReference>
<dbReference type="InterPro" id="IPR007111">
    <property type="entry name" value="NACHT_NTPase"/>
</dbReference>
<evidence type="ECO:0000313" key="2">
    <source>
        <dbReference type="EMBL" id="VVE67767.1"/>
    </source>
</evidence>
<dbReference type="OrthoDB" id="218695at2"/>
<organism evidence="2 3">
    <name type="scientific">Pandoraea anapnoica</name>
    <dbReference type="NCBI Taxonomy" id="2508301"/>
    <lineage>
        <taxon>Bacteria</taxon>
        <taxon>Pseudomonadati</taxon>
        <taxon>Pseudomonadota</taxon>
        <taxon>Betaproteobacteria</taxon>
        <taxon>Burkholderiales</taxon>
        <taxon>Burkholderiaceae</taxon>
        <taxon>Pandoraea</taxon>
    </lineage>
</organism>
<accession>A0A5E5A3X7</accession>
<dbReference type="EMBL" id="CABPSP010000007">
    <property type="protein sequence ID" value="VVE67767.1"/>
    <property type="molecule type" value="Genomic_DNA"/>
</dbReference>
<sequence>MQNHPTTVERGDKFRDAIAAILRTKYPDVLTEVRKGSKKVDIVFSRNEFGRRITFGVECKDYSRPLTKDNLLAIYSDYGPLVESKLLDHVLIVASKDISADPRAYVDSVRWLSFQTDRQLEADLLGLREYIEILGELFNEDELESYYVEARLVGQSQSASSYIENWLYDSKPSPLAIMGGYGKGKTSFAKRLVSTQARRYLADPTERMPVLIRLGQVVHETQLEGLFGKEFTSRQPATDFRFRTLEHLNQMGRLLIVLDGFDEMKHAMSAADFRSNFREFNRLIQKNSKILILGRPNAIPTEARDLVFRGIRGFGVNSQVVDPTFRQWTEVEIDFFNESEITQFLRNYLKHLATTNETIPSEEFVDQRLREIRQEVSEDLLRRPVHAKIVAELASDPTFDLRGFTQHTLYAQFMRRLIERDVEEKQARRDIGVADRLKFQKELAWWCWTKSGDGQGFFDRDQVPRALLDGLPDGKSIDPETKLAEYLVSTLTEEKDAGILFFAHRSFQEFLVAERAREWTPSAEQHVQLANALTVDIREFLEAGPDRQYLDRWHETLGASAGPLSTEYLRYFAADTALTAKILRIPAVRMSAADVAIIGLRRTPAAQNQVSNEELISTLAEILSEGDEDAATMAIVCLIRLRYEDGSLDAVRALVLGLIVRVIQRMKSSEGVEKGIFIPTSLYGTPERVCAAALKKTNEENTGRAVSIDLAEALRIASKHLTIDIGLIARDANDGVAGRVGQEFTNPPAHAALFGAPPIPVNRLVEAIPDKTLGDSVRRLLRLYGARMEVIEFKERGRSYEASPKRRFNFGSSSR</sequence>
<evidence type="ECO:0000259" key="1">
    <source>
        <dbReference type="Pfam" id="PF05729"/>
    </source>
</evidence>
<dbReference type="Gene3D" id="3.40.50.300">
    <property type="entry name" value="P-loop containing nucleotide triphosphate hydrolases"/>
    <property type="match status" value="1"/>
</dbReference>
<dbReference type="AlphaFoldDB" id="A0A5E5A3X7"/>
<keyword evidence="3" id="KW-1185">Reference proteome</keyword>
<feature type="domain" description="NACHT" evidence="1">
    <location>
        <begin position="175"/>
        <end position="351"/>
    </location>
</feature>